<protein>
    <submittedName>
        <fullName evidence="6">Zinc finger CCCH domain-containing protein 6 isoform X1</fullName>
    </submittedName>
</protein>
<feature type="region of interest" description="Disordered" evidence="3">
    <location>
        <begin position="254"/>
        <end position="276"/>
    </location>
</feature>
<dbReference type="GO" id="GO:0003677">
    <property type="term" value="F:DNA binding"/>
    <property type="evidence" value="ECO:0007669"/>
    <property type="project" value="UniProtKB-KW"/>
</dbReference>
<keyword evidence="2" id="KW-0862">Zinc</keyword>
<dbReference type="GO" id="GO:0008270">
    <property type="term" value="F:zinc ion binding"/>
    <property type="evidence" value="ECO:0007669"/>
    <property type="project" value="UniProtKB-KW"/>
</dbReference>
<feature type="compositionally biased region" description="Low complexity" evidence="3">
    <location>
        <begin position="383"/>
        <end position="393"/>
    </location>
</feature>
<evidence type="ECO:0000313" key="6">
    <source>
        <dbReference type="RefSeq" id="XP_021850130.1"/>
    </source>
</evidence>
<dbReference type="KEGG" id="soe:110789726"/>
<dbReference type="PROSITE" id="PS50103">
    <property type="entry name" value="ZF_C3H1"/>
    <property type="match status" value="1"/>
</dbReference>
<reference evidence="6" key="2">
    <citation type="submission" date="2025-08" db="UniProtKB">
        <authorList>
            <consortium name="RefSeq"/>
        </authorList>
    </citation>
    <scope>IDENTIFICATION</scope>
    <source>
        <tissue evidence="6">Leaf</tissue>
    </source>
</reference>
<gene>
    <name evidence="6" type="primary">LOC110789726</name>
</gene>
<dbReference type="OrthoDB" id="1928519at2759"/>
<dbReference type="PANTHER" id="PTHR33400:SF2">
    <property type="entry name" value="ZINC FINGER CCCH DOMAIN-CONTAINING PROTEIN 6"/>
    <property type="match status" value="1"/>
</dbReference>
<evidence type="ECO:0000259" key="4">
    <source>
        <dbReference type="PROSITE" id="PS50103"/>
    </source>
</evidence>
<evidence type="ECO:0000313" key="5">
    <source>
        <dbReference type="Proteomes" id="UP000813463"/>
    </source>
</evidence>
<sequence length="492" mass="54386">MRKQSSISSEKSKRVNWAPDASLCQVKMFVPEDCSSKIGNKAEDHLHTNPSLKYGSKPFSGTVKHTCIPQIKWKCPSMFILNSDWKVVAGEFSKETETQNYREKRVLEAGSTRPSAIAPSPSISPGLEECDYDDLVTPVIPVIPVEEEEEVIVNEKPVVGVSTALEADIVAAAASAAFTAIMKSNEKGSLVDTDLLVKILSDPKMIEILSKKYSGFSETTKTTPIYELQDMNKKLLQAVISIPMDPTTKTAIPSPETVPLTSTAQNPLYFGPGRARDDQVYKRPVDKLELPGTVPLTSTAHILGSNDTASASDFFFTQPDLLQNLTDVGPSLRTTTSRASMSNQDPPTELSRRPGYLLEDYGPNMMSSTEKHNQSMPLETQRSRSFSQHSSSSVKAPVEKDVNYYKTLIKLHGSKEEHTEIHRPRASAPTAIFGQGDARAKMKKVCRFFNSSQGCRRGLRCPFQHDSSIKVEAESVRDAHTSKRIKFCRKLP</sequence>
<proteinExistence type="predicted"/>
<keyword evidence="2" id="KW-0863">Zinc-finger</keyword>
<feature type="domain" description="C3H1-type" evidence="4">
    <location>
        <begin position="440"/>
        <end position="468"/>
    </location>
</feature>
<accession>A0A9R0IKC3</accession>
<dbReference type="Proteomes" id="UP000813463">
    <property type="component" value="Chromosome 3"/>
</dbReference>
<organism evidence="5 6">
    <name type="scientific">Spinacia oleracea</name>
    <name type="common">Spinach</name>
    <dbReference type="NCBI Taxonomy" id="3562"/>
    <lineage>
        <taxon>Eukaryota</taxon>
        <taxon>Viridiplantae</taxon>
        <taxon>Streptophyta</taxon>
        <taxon>Embryophyta</taxon>
        <taxon>Tracheophyta</taxon>
        <taxon>Spermatophyta</taxon>
        <taxon>Magnoliopsida</taxon>
        <taxon>eudicotyledons</taxon>
        <taxon>Gunneridae</taxon>
        <taxon>Pentapetalae</taxon>
        <taxon>Caryophyllales</taxon>
        <taxon>Chenopodiaceae</taxon>
        <taxon>Chenopodioideae</taxon>
        <taxon>Anserineae</taxon>
        <taxon>Spinacia</taxon>
    </lineage>
</organism>
<dbReference type="RefSeq" id="XP_021850130.1">
    <property type="nucleotide sequence ID" value="XM_021994438.2"/>
</dbReference>
<dbReference type="GeneID" id="110789726"/>
<feature type="region of interest" description="Disordered" evidence="3">
    <location>
        <begin position="328"/>
        <end position="393"/>
    </location>
</feature>
<keyword evidence="2" id="KW-0479">Metal-binding</keyword>
<keyword evidence="1" id="KW-0238">DNA-binding</keyword>
<feature type="zinc finger region" description="C3H1-type" evidence="2">
    <location>
        <begin position="440"/>
        <end position="468"/>
    </location>
</feature>
<dbReference type="AlphaFoldDB" id="A0A9R0IKC3"/>
<dbReference type="PANTHER" id="PTHR33400">
    <property type="entry name" value="ZINC FINGER CCCH DOMAIN-CONTAINING PROTEIN 6-RELATED"/>
    <property type="match status" value="1"/>
</dbReference>
<feature type="compositionally biased region" description="Polar residues" evidence="3">
    <location>
        <begin position="328"/>
        <end position="346"/>
    </location>
</feature>
<name>A0A9R0IKC3_SPIOL</name>
<evidence type="ECO:0000256" key="3">
    <source>
        <dbReference type="SAM" id="MobiDB-lite"/>
    </source>
</evidence>
<reference evidence="5" key="1">
    <citation type="journal article" date="2021" name="Nat. Commun.">
        <title>Genomic analyses provide insights into spinach domestication and the genetic basis of agronomic traits.</title>
        <authorList>
            <person name="Cai X."/>
            <person name="Sun X."/>
            <person name="Xu C."/>
            <person name="Sun H."/>
            <person name="Wang X."/>
            <person name="Ge C."/>
            <person name="Zhang Z."/>
            <person name="Wang Q."/>
            <person name="Fei Z."/>
            <person name="Jiao C."/>
            <person name="Wang Q."/>
        </authorList>
    </citation>
    <scope>NUCLEOTIDE SEQUENCE [LARGE SCALE GENOMIC DNA]</scope>
    <source>
        <strain evidence="5">cv. Varoflay</strain>
    </source>
</reference>
<evidence type="ECO:0000256" key="1">
    <source>
        <dbReference type="ARBA" id="ARBA00023125"/>
    </source>
</evidence>
<keyword evidence="5" id="KW-1185">Reference proteome</keyword>
<evidence type="ECO:0000256" key="2">
    <source>
        <dbReference type="PROSITE-ProRule" id="PRU00723"/>
    </source>
</evidence>
<dbReference type="InterPro" id="IPR000571">
    <property type="entry name" value="Znf_CCCH"/>
</dbReference>